<keyword evidence="3" id="KW-1133">Transmembrane helix</keyword>
<evidence type="ECO:0000259" key="4">
    <source>
        <dbReference type="PROSITE" id="PS50977"/>
    </source>
</evidence>
<dbReference type="Pfam" id="PF00440">
    <property type="entry name" value="TetR_N"/>
    <property type="match status" value="1"/>
</dbReference>
<keyword evidence="3" id="KW-0812">Transmembrane</keyword>
<keyword evidence="6" id="KW-1185">Reference proteome</keyword>
<dbReference type="PANTHER" id="PTHR43479:SF11">
    <property type="entry name" value="ACREF_ENVCD OPERON REPRESSOR-RELATED"/>
    <property type="match status" value="1"/>
</dbReference>
<dbReference type="InterPro" id="IPR050624">
    <property type="entry name" value="HTH-type_Tx_Regulator"/>
</dbReference>
<keyword evidence="1 2" id="KW-0238">DNA-binding</keyword>
<dbReference type="RefSeq" id="WP_212695996.1">
    <property type="nucleotide sequence ID" value="NZ_CP058649.1"/>
</dbReference>
<feature type="transmembrane region" description="Helical" evidence="3">
    <location>
        <begin position="159"/>
        <end position="177"/>
    </location>
</feature>
<organism evidence="5 6">
    <name type="scientific">Vallitalea pronyensis</name>
    <dbReference type="NCBI Taxonomy" id="1348613"/>
    <lineage>
        <taxon>Bacteria</taxon>
        <taxon>Bacillati</taxon>
        <taxon>Bacillota</taxon>
        <taxon>Clostridia</taxon>
        <taxon>Lachnospirales</taxon>
        <taxon>Vallitaleaceae</taxon>
        <taxon>Vallitalea</taxon>
    </lineage>
</organism>
<feature type="DNA-binding region" description="H-T-H motif" evidence="2">
    <location>
        <begin position="37"/>
        <end position="56"/>
    </location>
</feature>
<gene>
    <name evidence="5" type="ORF">HZI73_24670</name>
</gene>
<protein>
    <submittedName>
        <fullName evidence="5">TetR/AcrR family transcriptional regulator</fullName>
    </submittedName>
</protein>
<dbReference type="EMBL" id="CP058649">
    <property type="protein sequence ID" value="QUI25296.1"/>
    <property type="molecule type" value="Genomic_DNA"/>
</dbReference>
<dbReference type="PROSITE" id="PS50977">
    <property type="entry name" value="HTH_TETR_2"/>
    <property type="match status" value="1"/>
</dbReference>
<proteinExistence type="predicted"/>
<dbReference type="SUPFAM" id="SSF46689">
    <property type="entry name" value="Homeodomain-like"/>
    <property type="match status" value="1"/>
</dbReference>
<dbReference type="InterPro" id="IPR001647">
    <property type="entry name" value="HTH_TetR"/>
</dbReference>
<dbReference type="Proteomes" id="UP000683246">
    <property type="component" value="Chromosome"/>
</dbReference>
<dbReference type="GO" id="GO:0003677">
    <property type="term" value="F:DNA binding"/>
    <property type="evidence" value="ECO:0007669"/>
    <property type="project" value="UniProtKB-UniRule"/>
</dbReference>
<evidence type="ECO:0000313" key="5">
    <source>
        <dbReference type="EMBL" id="QUI25296.1"/>
    </source>
</evidence>
<dbReference type="AlphaFoldDB" id="A0A8J8MPQ9"/>
<accession>A0A8J8MPQ9</accession>
<dbReference type="Gene3D" id="1.10.357.10">
    <property type="entry name" value="Tetracycline Repressor, domain 2"/>
    <property type="match status" value="1"/>
</dbReference>
<dbReference type="PANTHER" id="PTHR43479">
    <property type="entry name" value="ACREF/ENVCD OPERON REPRESSOR-RELATED"/>
    <property type="match status" value="1"/>
</dbReference>
<keyword evidence="3" id="KW-0472">Membrane</keyword>
<evidence type="ECO:0000256" key="1">
    <source>
        <dbReference type="ARBA" id="ARBA00023125"/>
    </source>
</evidence>
<evidence type="ECO:0000256" key="2">
    <source>
        <dbReference type="PROSITE-ProRule" id="PRU00335"/>
    </source>
</evidence>
<dbReference type="KEGG" id="vpy:HZI73_24670"/>
<sequence>MTLSKEEKKQLKSERIKRVFATTAKEIIEGQGVFEVSVRKVAEQSGYSLGTIYNHFENLDELLWLTRTLMIEDINHYFLDSRLVIQNDNDLKLLFRKFMDYFINKPNVYYFFYCHPLNKEHKKDESDILKNPQVKMQFAQTFSYLIEQKTYTEDDIMKISWTIIYAIYGLLTLYISGNDTLTKEQVYEHLDNTIDLLLN</sequence>
<reference evidence="5" key="1">
    <citation type="submission" date="2020-07" db="EMBL/GenBank/DDBJ databases">
        <title>Vallitalea pronyensis genome.</title>
        <authorList>
            <person name="Postec A."/>
        </authorList>
    </citation>
    <scope>NUCLEOTIDE SEQUENCE</scope>
    <source>
        <strain evidence="5">FatNI3</strain>
    </source>
</reference>
<evidence type="ECO:0000313" key="6">
    <source>
        <dbReference type="Proteomes" id="UP000683246"/>
    </source>
</evidence>
<dbReference type="InterPro" id="IPR009057">
    <property type="entry name" value="Homeodomain-like_sf"/>
</dbReference>
<feature type="domain" description="HTH tetR-type" evidence="4">
    <location>
        <begin position="14"/>
        <end position="74"/>
    </location>
</feature>
<name>A0A8J8MPQ9_9FIRM</name>
<evidence type="ECO:0000256" key="3">
    <source>
        <dbReference type="SAM" id="Phobius"/>
    </source>
</evidence>